<dbReference type="Proteomes" id="UP001190700">
    <property type="component" value="Unassembled WGS sequence"/>
</dbReference>
<protein>
    <submittedName>
        <fullName evidence="1">Uncharacterized protein</fullName>
    </submittedName>
</protein>
<comment type="caution">
    <text evidence="1">The sequence shown here is derived from an EMBL/GenBank/DDBJ whole genome shotgun (WGS) entry which is preliminary data.</text>
</comment>
<accession>A0AAE0BLT1</accession>
<proteinExistence type="predicted"/>
<dbReference type="AlphaFoldDB" id="A0AAE0BLT1"/>
<keyword evidence="2" id="KW-1185">Reference proteome</keyword>
<organism evidence="1 2">
    <name type="scientific">Cymbomonas tetramitiformis</name>
    <dbReference type="NCBI Taxonomy" id="36881"/>
    <lineage>
        <taxon>Eukaryota</taxon>
        <taxon>Viridiplantae</taxon>
        <taxon>Chlorophyta</taxon>
        <taxon>Pyramimonadophyceae</taxon>
        <taxon>Pyramimonadales</taxon>
        <taxon>Pyramimonadaceae</taxon>
        <taxon>Cymbomonas</taxon>
    </lineage>
</organism>
<evidence type="ECO:0000313" key="2">
    <source>
        <dbReference type="Proteomes" id="UP001190700"/>
    </source>
</evidence>
<evidence type="ECO:0000313" key="1">
    <source>
        <dbReference type="EMBL" id="KAK3238931.1"/>
    </source>
</evidence>
<dbReference type="EMBL" id="LGRX02034070">
    <property type="protein sequence ID" value="KAK3238931.1"/>
    <property type="molecule type" value="Genomic_DNA"/>
</dbReference>
<name>A0AAE0BLT1_9CHLO</name>
<gene>
    <name evidence="1" type="ORF">CYMTET_51100</name>
</gene>
<sequence>MVRYIDSGGTILFQLDSCYERRGLLACHRDISASVMRQSSKTISCAQNGWYLPLGGQTNAKNLKEAVGLAYEGLDSNITRAYRCVALLDHNVATGTAHVLRCQETPTAKPVYYIFEGSRFPTQEDRFQFTGEYLQNERRKFEGLSYVSIVRSAPWVARALALLESHVLSPAAVGEEAREAHVAIRSEHDDEMRDARQSAVNRFTEARSPGESDNAAIPSAPEHSVCSAETQAFQDHGQTARQSTLVQSMVPELVYLLGEDASCMGDGRPVLSMPRAI</sequence>
<reference evidence="1 2" key="1">
    <citation type="journal article" date="2015" name="Genome Biol. Evol.">
        <title>Comparative Genomics of a Bacterivorous Green Alga Reveals Evolutionary Causalities and Consequences of Phago-Mixotrophic Mode of Nutrition.</title>
        <authorList>
            <person name="Burns J.A."/>
            <person name="Paasch A."/>
            <person name="Narechania A."/>
            <person name="Kim E."/>
        </authorList>
    </citation>
    <scope>NUCLEOTIDE SEQUENCE [LARGE SCALE GENOMIC DNA]</scope>
    <source>
        <strain evidence="1 2">PLY_AMNH</strain>
    </source>
</reference>